<dbReference type="RefSeq" id="WP_226765694.1">
    <property type="nucleotide sequence ID" value="NZ_BAAAEO010000001.1"/>
</dbReference>
<dbReference type="PANTHER" id="PTHR48098:SF6">
    <property type="entry name" value="FERRI-BACILLIBACTIN ESTERASE BESA"/>
    <property type="match status" value="1"/>
</dbReference>
<reference evidence="2 3" key="1">
    <citation type="journal article" date="2019" name="Int. J. Syst. Evol. Microbiol.">
        <title>The Global Catalogue of Microorganisms (GCM) 10K type strain sequencing project: providing services to taxonomists for standard genome sequencing and annotation.</title>
        <authorList>
            <consortium name="The Broad Institute Genomics Platform"/>
            <consortium name="The Broad Institute Genome Sequencing Center for Infectious Disease"/>
            <person name="Wu L."/>
            <person name="Ma J."/>
        </authorList>
    </citation>
    <scope>NUCLEOTIDE SEQUENCE [LARGE SCALE GENOMIC DNA]</scope>
    <source>
        <strain evidence="2 3">JCM 14331</strain>
    </source>
</reference>
<evidence type="ECO:0000256" key="1">
    <source>
        <dbReference type="SAM" id="SignalP"/>
    </source>
</evidence>
<organism evidence="2 3">
    <name type="scientific">Rheinheimera aquimaris</name>
    <dbReference type="NCBI Taxonomy" id="412437"/>
    <lineage>
        <taxon>Bacteria</taxon>
        <taxon>Pseudomonadati</taxon>
        <taxon>Pseudomonadota</taxon>
        <taxon>Gammaproteobacteria</taxon>
        <taxon>Chromatiales</taxon>
        <taxon>Chromatiaceae</taxon>
        <taxon>Rheinheimera</taxon>
    </lineage>
</organism>
<evidence type="ECO:0008006" key="4">
    <source>
        <dbReference type="Google" id="ProtNLM"/>
    </source>
</evidence>
<dbReference type="PANTHER" id="PTHR48098">
    <property type="entry name" value="ENTEROCHELIN ESTERASE-RELATED"/>
    <property type="match status" value="1"/>
</dbReference>
<dbReference type="Proteomes" id="UP001501169">
    <property type="component" value="Unassembled WGS sequence"/>
</dbReference>
<proteinExistence type="predicted"/>
<dbReference type="PROSITE" id="PS51257">
    <property type="entry name" value="PROKAR_LIPOPROTEIN"/>
    <property type="match status" value="1"/>
</dbReference>
<gene>
    <name evidence="2" type="ORF">GCM10009098_03910</name>
</gene>
<dbReference type="InterPro" id="IPR000801">
    <property type="entry name" value="Esterase-like"/>
</dbReference>
<dbReference type="Gene3D" id="3.40.50.1820">
    <property type="entry name" value="alpha/beta hydrolase"/>
    <property type="match status" value="1"/>
</dbReference>
<comment type="caution">
    <text evidence="2">The sequence shown here is derived from an EMBL/GenBank/DDBJ whole genome shotgun (WGS) entry which is preliminary data.</text>
</comment>
<feature type="signal peptide" evidence="1">
    <location>
        <begin position="1"/>
        <end position="20"/>
    </location>
</feature>
<accession>A0ABN1DC40</accession>
<dbReference type="InterPro" id="IPR029058">
    <property type="entry name" value="AB_hydrolase_fold"/>
</dbReference>
<dbReference type="InterPro" id="IPR050583">
    <property type="entry name" value="Mycobacterial_A85_antigen"/>
</dbReference>
<dbReference type="Pfam" id="PF00756">
    <property type="entry name" value="Esterase"/>
    <property type="match status" value="1"/>
</dbReference>
<keyword evidence="3" id="KW-1185">Reference proteome</keyword>
<evidence type="ECO:0000313" key="2">
    <source>
        <dbReference type="EMBL" id="GAA0539599.1"/>
    </source>
</evidence>
<sequence>MNCRLLGLLLALLSSCSAWAVLLEPEKVSTAQANVSVLPQHFTIAGLNRDRQIWLYLPPHYQHSTKHYPVLYMHDGQNIFDDATAYAGEWGVDETLNLLSEQGWLDLIVVAIDNDGRHRMTEYSGWDHPRFGRAEGHEYTGFIRSVVKPYIDSHYRTLPGPAFTGIMGSSMGGLISHYAVFNQPGTFGRAGILSPSYWYAEQVFEQTNSSTLPADSRIMLLMGRQEGSEMVGNMLKMAHLLQQQGLEPQQLAIKVVAGEHNEAFWRREFADAVLYLFNPAAFYLRRP</sequence>
<name>A0ABN1DC40_9GAMM</name>
<dbReference type="SUPFAM" id="SSF53474">
    <property type="entry name" value="alpha/beta-Hydrolases"/>
    <property type="match status" value="1"/>
</dbReference>
<protein>
    <recommendedName>
        <fullName evidence="4">Alpha/beta hydrolase</fullName>
    </recommendedName>
</protein>
<feature type="chain" id="PRO_5046336028" description="Alpha/beta hydrolase" evidence="1">
    <location>
        <begin position="21"/>
        <end position="287"/>
    </location>
</feature>
<keyword evidence="1" id="KW-0732">Signal</keyword>
<dbReference type="EMBL" id="BAAAEO010000001">
    <property type="protein sequence ID" value="GAA0539599.1"/>
    <property type="molecule type" value="Genomic_DNA"/>
</dbReference>
<evidence type="ECO:0000313" key="3">
    <source>
        <dbReference type="Proteomes" id="UP001501169"/>
    </source>
</evidence>